<keyword evidence="1" id="KW-1133">Transmembrane helix</keyword>
<dbReference type="Proteomes" id="UP000269669">
    <property type="component" value="Unassembled WGS sequence"/>
</dbReference>
<keyword evidence="1" id="KW-0472">Membrane</keyword>
<dbReference type="AlphaFoldDB" id="A0A428MLL7"/>
<reference evidence="2 3" key="1">
    <citation type="submission" date="2018-12" db="EMBL/GenBank/DDBJ databases">
        <title>Sequencing of bacterial isolates from soil warming experiment in Harvard Forest, Massachusetts, USA.</title>
        <authorList>
            <person name="Deangelis K."/>
        </authorList>
    </citation>
    <scope>NUCLEOTIDE SEQUENCE [LARGE SCALE GENOMIC DNA]</scope>
    <source>
        <strain evidence="2 3">EB153</strain>
    </source>
</reference>
<proteinExistence type="predicted"/>
<protein>
    <submittedName>
        <fullName evidence="2">Uncharacterized protein</fullName>
    </submittedName>
</protein>
<dbReference type="RefSeq" id="WP_125486205.1">
    <property type="nucleotide sequence ID" value="NZ_RSDW01000001.1"/>
</dbReference>
<evidence type="ECO:0000313" key="2">
    <source>
        <dbReference type="EMBL" id="RSL17762.1"/>
    </source>
</evidence>
<keyword evidence="3" id="KW-1185">Reference proteome</keyword>
<name>A0A428MLL7_9BACT</name>
<evidence type="ECO:0000313" key="3">
    <source>
        <dbReference type="Proteomes" id="UP000269669"/>
    </source>
</evidence>
<evidence type="ECO:0000256" key="1">
    <source>
        <dbReference type="SAM" id="Phobius"/>
    </source>
</evidence>
<keyword evidence="1" id="KW-0812">Transmembrane</keyword>
<feature type="transmembrane region" description="Helical" evidence="1">
    <location>
        <begin position="12"/>
        <end position="32"/>
    </location>
</feature>
<comment type="caution">
    <text evidence="2">The sequence shown here is derived from an EMBL/GenBank/DDBJ whole genome shotgun (WGS) entry which is preliminary data.</text>
</comment>
<dbReference type="EMBL" id="RSDW01000001">
    <property type="protein sequence ID" value="RSL17762.1"/>
    <property type="molecule type" value="Genomic_DNA"/>
</dbReference>
<sequence length="69" mass="7984">MTAHRLLFPLVRMILYSTAVCAVGFLCTNWMLRVKDPSEGINTFLLKMWITIGSAGVLFFFLLELRIFR</sequence>
<accession>A0A428MLL7</accession>
<organism evidence="2 3">
    <name type="scientific">Edaphobacter aggregans</name>
    <dbReference type="NCBI Taxonomy" id="570835"/>
    <lineage>
        <taxon>Bacteria</taxon>
        <taxon>Pseudomonadati</taxon>
        <taxon>Acidobacteriota</taxon>
        <taxon>Terriglobia</taxon>
        <taxon>Terriglobales</taxon>
        <taxon>Acidobacteriaceae</taxon>
        <taxon>Edaphobacter</taxon>
    </lineage>
</organism>
<gene>
    <name evidence="2" type="ORF">EDE15_3306</name>
</gene>
<feature type="transmembrane region" description="Helical" evidence="1">
    <location>
        <begin position="44"/>
        <end position="63"/>
    </location>
</feature>